<keyword evidence="2" id="KW-1133">Transmembrane helix</keyword>
<sequence>MFEKIFGVFRKRKQTDVSQEIPGDLGEDSFGADTGFEEDFDADTISLETGASGDSGFSDSGGAAGTDVGIEAAGAGLDEDQGMGLDLGDTAGGEEGTFEPEGPLSPPPDVEEYVPSSKKGGIKSLLVMAAIVVVCLLAGFFGVRPVGQVAQKMLSKGPTPAEQLAATQAENAQFESKLASYRAVGNIEAITAIRDELKKRSDLLDQTSQIEGKIADRPSVETRLENVALQLDKTKRELVIQKGALANVEKAVKQVEARNNYLITSAQQSLDLIESSRARANLLKERLNQEIYEGSEAAAQYHYSIQKNLNETALEALSSS</sequence>
<dbReference type="EMBL" id="QZKU01000068">
    <property type="protein sequence ID" value="RJP21359.1"/>
    <property type="molecule type" value="Genomic_DNA"/>
</dbReference>
<feature type="transmembrane region" description="Helical" evidence="2">
    <location>
        <begin position="125"/>
        <end position="143"/>
    </location>
</feature>
<evidence type="ECO:0000256" key="2">
    <source>
        <dbReference type="SAM" id="Phobius"/>
    </source>
</evidence>
<name>A0A3A4NR45_ABYX5</name>
<evidence type="ECO:0000313" key="4">
    <source>
        <dbReference type="Proteomes" id="UP000265882"/>
    </source>
</evidence>
<organism evidence="3 4">
    <name type="scientific">Abyssobacteria bacterium (strain SURF_5)</name>
    <dbReference type="NCBI Taxonomy" id="2093360"/>
    <lineage>
        <taxon>Bacteria</taxon>
        <taxon>Pseudomonadati</taxon>
        <taxon>Candidatus Hydrogenedentota</taxon>
        <taxon>Candidatus Abyssobacteria</taxon>
    </lineage>
</organism>
<feature type="compositionally biased region" description="Low complexity" evidence="1">
    <location>
        <begin position="49"/>
        <end position="65"/>
    </location>
</feature>
<dbReference type="Proteomes" id="UP000265882">
    <property type="component" value="Unassembled WGS sequence"/>
</dbReference>
<reference evidence="3 4" key="1">
    <citation type="journal article" date="2017" name="ISME J.">
        <title>Energy and carbon metabolisms in a deep terrestrial subsurface fluid microbial community.</title>
        <authorList>
            <person name="Momper L."/>
            <person name="Jungbluth S.P."/>
            <person name="Lee M.D."/>
            <person name="Amend J.P."/>
        </authorList>
    </citation>
    <scope>NUCLEOTIDE SEQUENCE [LARGE SCALE GENOMIC DNA]</scope>
    <source>
        <strain evidence="3">SURF_5</strain>
    </source>
</reference>
<dbReference type="AlphaFoldDB" id="A0A3A4NR45"/>
<gene>
    <name evidence="3" type="ORF">C4520_10115</name>
</gene>
<keyword evidence="2" id="KW-0812">Transmembrane</keyword>
<feature type="region of interest" description="Disordered" evidence="1">
    <location>
        <begin position="13"/>
        <end position="65"/>
    </location>
</feature>
<feature type="region of interest" description="Disordered" evidence="1">
    <location>
        <begin position="88"/>
        <end position="115"/>
    </location>
</feature>
<evidence type="ECO:0000313" key="3">
    <source>
        <dbReference type="EMBL" id="RJP21359.1"/>
    </source>
</evidence>
<evidence type="ECO:0000256" key="1">
    <source>
        <dbReference type="SAM" id="MobiDB-lite"/>
    </source>
</evidence>
<protein>
    <submittedName>
        <fullName evidence="3">Uncharacterized protein</fullName>
    </submittedName>
</protein>
<keyword evidence="2" id="KW-0472">Membrane</keyword>
<proteinExistence type="predicted"/>
<comment type="caution">
    <text evidence="3">The sequence shown here is derived from an EMBL/GenBank/DDBJ whole genome shotgun (WGS) entry which is preliminary data.</text>
</comment>
<accession>A0A3A4NR45</accession>